<dbReference type="EMBL" id="AAGW02060556">
    <property type="status" value="NOT_ANNOTATED_CDS"/>
    <property type="molecule type" value="Genomic_DNA"/>
</dbReference>
<evidence type="ECO:0000256" key="1">
    <source>
        <dbReference type="ARBA" id="ARBA00000971"/>
    </source>
</evidence>
<evidence type="ECO:0000256" key="8">
    <source>
        <dbReference type="PROSITE-ProRule" id="PRU00277"/>
    </source>
</evidence>
<dbReference type="EMBL" id="AAGW02060560">
    <property type="status" value="NOT_ANNOTATED_CDS"/>
    <property type="molecule type" value="Genomic_DNA"/>
</dbReference>
<dbReference type="PANTHER" id="PTHR10516:SF301">
    <property type="entry name" value="PEPTIDYL-PROLYL CIS-TRANS ISOMERASE FKBP1A-RELATED"/>
    <property type="match status" value="1"/>
</dbReference>
<evidence type="ECO:0000256" key="3">
    <source>
        <dbReference type="ARBA" id="ARBA00013194"/>
    </source>
</evidence>
<evidence type="ECO:0000313" key="10">
    <source>
        <dbReference type="Ensembl" id="ENSOCUP00000031822.1"/>
    </source>
</evidence>
<dbReference type="InterPro" id="IPR046357">
    <property type="entry name" value="PPIase_dom_sf"/>
</dbReference>
<sequence>MICVQLMDLSTRIHGTTTVDQDTKQFDHPLGLLNSIPFKKDLKGRDRCSSHWFTLQVATVTRAGPGQSQEPGTPSGSPMWVAGTQSSFAFPGALPDSWIKNGAPGTRASARMGCRHRRQRHLLGHNASPHAGPLLSHPSDFSPASPVLCHCGFFSRASRKWGRPLNQQCPRSIQAVLGVKSPLFLNHQVTFHSTNEQGSVYPSNRDIRVAGSLGQLEIAPLSTPSPGVVHYTGMLEDGKKFDSSRDRNKPFKFMLGKQEVIRGWEEGVAQMSVGQRAKLTISPDYAYGATGHPGIIPPHATLVFDVELLKLE</sequence>
<keyword evidence="5 8" id="KW-0697">Rotamase</keyword>
<dbReference type="EMBL" id="AAGW02060558">
    <property type="status" value="NOT_ANNOTATED_CDS"/>
    <property type="molecule type" value="Genomic_DNA"/>
</dbReference>
<feature type="domain" description="PPIase FKBP-type" evidence="9">
    <location>
        <begin position="224"/>
        <end position="312"/>
    </location>
</feature>
<dbReference type="AlphaFoldDB" id="A0A5F9CDZ6"/>
<name>A0A5F9CDZ6_RABIT</name>
<dbReference type="PROSITE" id="PS50059">
    <property type="entry name" value="FKBP_PPIASE"/>
    <property type="match status" value="1"/>
</dbReference>
<reference evidence="10" key="2">
    <citation type="submission" date="2025-08" db="UniProtKB">
        <authorList>
            <consortium name="Ensembl"/>
        </authorList>
    </citation>
    <scope>IDENTIFICATION</scope>
    <source>
        <strain evidence="10">Thorbecke</strain>
    </source>
</reference>
<dbReference type="EMBL" id="AAGW02060559">
    <property type="status" value="NOT_ANNOTATED_CDS"/>
    <property type="molecule type" value="Genomic_DNA"/>
</dbReference>
<dbReference type="PANTHER" id="PTHR10516">
    <property type="entry name" value="PEPTIDYL-PROLYL CIS-TRANS ISOMERASE"/>
    <property type="match status" value="1"/>
</dbReference>
<dbReference type="EMBL" id="AAGW02060564">
    <property type="status" value="NOT_ANNOTATED_CDS"/>
    <property type="molecule type" value="Genomic_DNA"/>
</dbReference>
<dbReference type="EMBL" id="AAGW02060565">
    <property type="status" value="NOT_ANNOTATED_CDS"/>
    <property type="molecule type" value="Genomic_DNA"/>
</dbReference>
<comment type="similarity">
    <text evidence="7">Belongs to the FKBP-type PPIase family. FKBP1 subfamily.</text>
</comment>
<evidence type="ECO:0000313" key="11">
    <source>
        <dbReference type="Proteomes" id="UP000001811"/>
    </source>
</evidence>
<dbReference type="FunFam" id="3.10.50.40:FF:000035">
    <property type="entry name" value="Peptidylprolyl isomerase"/>
    <property type="match status" value="1"/>
</dbReference>
<dbReference type="Proteomes" id="UP000001811">
    <property type="component" value="Chromosome 4"/>
</dbReference>
<dbReference type="EMBL" id="AAGW02060563">
    <property type="status" value="NOT_ANNOTATED_CDS"/>
    <property type="molecule type" value="Genomic_DNA"/>
</dbReference>
<dbReference type="Gene3D" id="3.10.50.40">
    <property type="match status" value="1"/>
</dbReference>
<dbReference type="SUPFAM" id="SSF54534">
    <property type="entry name" value="FKBP-like"/>
    <property type="match status" value="1"/>
</dbReference>
<reference evidence="10" key="3">
    <citation type="submission" date="2025-09" db="UniProtKB">
        <authorList>
            <consortium name="Ensembl"/>
        </authorList>
    </citation>
    <scope>IDENTIFICATION</scope>
    <source>
        <strain evidence="10">Thorbecke</strain>
    </source>
</reference>
<reference evidence="10 11" key="1">
    <citation type="journal article" date="2011" name="Nature">
        <title>A high-resolution map of human evolutionary constraint using 29 mammals.</title>
        <authorList>
            <person name="Lindblad-Toh K."/>
            <person name="Garber M."/>
            <person name="Zuk O."/>
            <person name="Lin M.F."/>
            <person name="Parker B.J."/>
            <person name="Washietl S."/>
            <person name="Kheradpour P."/>
            <person name="Ernst J."/>
            <person name="Jordan G."/>
            <person name="Mauceli E."/>
            <person name="Ward L.D."/>
            <person name="Lowe C.B."/>
            <person name="Holloway A.K."/>
            <person name="Clamp M."/>
            <person name="Gnerre S."/>
            <person name="Alfoldi J."/>
            <person name="Beal K."/>
            <person name="Chang J."/>
            <person name="Clawson H."/>
            <person name="Cuff J."/>
            <person name="Di Palma F."/>
            <person name="Fitzgerald S."/>
            <person name="Flicek P."/>
            <person name="Guttman M."/>
            <person name="Hubisz M.J."/>
            <person name="Jaffe D.B."/>
            <person name="Jungreis I."/>
            <person name="Kent W.J."/>
            <person name="Kostka D."/>
            <person name="Lara M."/>
            <person name="Martins A.L."/>
            <person name="Massingham T."/>
            <person name="Moltke I."/>
            <person name="Raney B.J."/>
            <person name="Rasmussen M.D."/>
            <person name="Robinson J."/>
            <person name="Stark A."/>
            <person name="Vilella A.J."/>
            <person name="Wen J."/>
            <person name="Xie X."/>
            <person name="Zody M.C."/>
            <person name="Baldwin J."/>
            <person name="Bloom T."/>
            <person name="Chin C.W."/>
            <person name="Heiman D."/>
            <person name="Nicol R."/>
            <person name="Nusbaum C."/>
            <person name="Young S."/>
            <person name="Wilkinson J."/>
            <person name="Worley K.C."/>
            <person name="Kovar C.L."/>
            <person name="Muzny D.M."/>
            <person name="Gibbs R.A."/>
            <person name="Cree A."/>
            <person name="Dihn H.H."/>
            <person name="Fowler G."/>
            <person name="Jhangiani S."/>
            <person name="Joshi V."/>
            <person name="Lee S."/>
            <person name="Lewis L.R."/>
            <person name="Nazareth L.V."/>
            <person name="Okwuonu G."/>
            <person name="Santibanez J."/>
            <person name="Warren W.C."/>
            <person name="Mardis E.R."/>
            <person name="Weinstock G.M."/>
            <person name="Wilson R.K."/>
            <person name="Delehaunty K."/>
            <person name="Dooling D."/>
            <person name="Fronik C."/>
            <person name="Fulton L."/>
            <person name="Fulton B."/>
            <person name="Graves T."/>
            <person name="Minx P."/>
            <person name="Sodergren E."/>
            <person name="Birney E."/>
            <person name="Margulies E.H."/>
            <person name="Herrero J."/>
            <person name="Green E.D."/>
            <person name="Haussler D."/>
            <person name="Siepel A."/>
            <person name="Goldman N."/>
            <person name="Pollard K.S."/>
            <person name="Pedersen J.S."/>
            <person name="Lander E.S."/>
            <person name="Kellis M."/>
        </authorList>
    </citation>
    <scope>NUCLEOTIDE SEQUENCE [LARGE SCALE GENOMIC DNA]</scope>
    <source>
        <strain evidence="10 11">Thorbecke inbred</strain>
    </source>
</reference>
<comment type="subcellular location">
    <subcellularLocation>
        <location evidence="2">Sarcoplasmic reticulum</location>
    </subcellularLocation>
</comment>
<evidence type="ECO:0000259" key="9">
    <source>
        <dbReference type="PROSITE" id="PS50059"/>
    </source>
</evidence>
<evidence type="ECO:0000256" key="6">
    <source>
        <dbReference type="ARBA" id="ARBA00023235"/>
    </source>
</evidence>
<gene>
    <name evidence="10" type="primary">SDCBP2</name>
</gene>
<keyword evidence="4" id="KW-0703">Sarcoplasmic reticulum</keyword>
<dbReference type="EMBL" id="AAGW02060562">
    <property type="status" value="NOT_ANNOTATED_CDS"/>
    <property type="molecule type" value="Genomic_DNA"/>
</dbReference>
<keyword evidence="6 8" id="KW-0413">Isomerase</keyword>
<dbReference type="InterPro" id="IPR050689">
    <property type="entry name" value="FKBP-type_PPIase"/>
</dbReference>
<dbReference type="Ensembl" id="ENSOCUT00000037911.1">
    <property type="protein sequence ID" value="ENSOCUP00000031822.1"/>
    <property type="gene ID" value="ENSOCUG00000013200.4"/>
</dbReference>
<dbReference type="EC" id="5.2.1.8" evidence="3 8"/>
<dbReference type="EMBL" id="AAGW02060557">
    <property type="status" value="NOT_ANNOTATED_CDS"/>
    <property type="molecule type" value="Genomic_DNA"/>
</dbReference>
<dbReference type="GO" id="GO:0033017">
    <property type="term" value="C:sarcoplasmic reticulum membrane"/>
    <property type="evidence" value="ECO:0007669"/>
    <property type="project" value="TreeGrafter"/>
</dbReference>
<dbReference type="InterPro" id="IPR001179">
    <property type="entry name" value="PPIase_FKBP_dom"/>
</dbReference>
<accession>A0A5F9CDZ6</accession>
<dbReference type="GO" id="GO:0003755">
    <property type="term" value="F:peptidyl-prolyl cis-trans isomerase activity"/>
    <property type="evidence" value="ECO:0007669"/>
    <property type="project" value="UniProtKB-KW"/>
</dbReference>
<organism evidence="10 11">
    <name type="scientific">Oryctolagus cuniculus</name>
    <name type="common">Rabbit</name>
    <dbReference type="NCBI Taxonomy" id="9986"/>
    <lineage>
        <taxon>Eukaryota</taxon>
        <taxon>Metazoa</taxon>
        <taxon>Chordata</taxon>
        <taxon>Craniata</taxon>
        <taxon>Vertebrata</taxon>
        <taxon>Euteleostomi</taxon>
        <taxon>Mammalia</taxon>
        <taxon>Eutheria</taxon>
        <taxon>Euarchontoglires</taxon>
        <taxon>Glires</taxon>
        <taxon>Lagomorpha</taxon>
        <taxon>Leporidae</taxon>
        <taxon>Oryctolagus</taxon>
    </lineage>
</organism>
<dbReference type="Pfam" id="PF00254">
    <property type="entry name" value="FKBP_C"/>
    <property type="match status" value="1"/>
</dbReference>
<dbReference type="EMBL" id="AAGW02060561">
    <property type="status" value="NOT_ANNOTATED_CDS"/>
    <property type="molecule type" value="Genomic_DNA"/>
</dbReference>
<evidence type="ECO:0000256" key="5">
    <source>
        <dbReference type="ARBA" id="ARBA00023110"/>
    </source>
</evidence>
<dbReference type="GeneTree" id="ENSGT00940000161179"/>
<proteinExistence type="inferred from homology"/>
<evidence type="ECO:0000256" key="4">
    <source>
        <dbReference type="ARBA" id="ARBA00022951"/>
    </source>
</evidence>
<keyword evidence="11" id="KW-1185">Reference proteome</keyword>
<evidence type="ECO:0000256" key="2">
    <source>
        <dbReference type="ARBA" id="ARBA00004369"/>
    </source>
</evidence>
<comment type="catalytic activity">
    <reaction evidence="1 8">
        <text>[protein]-peptidylproline (omega=180) = [protein]-peptidylproline (omega=0)</text>
        <dbReference type="Rhea" id="RHEA:16237"/>
        <dbReference type="Rhea" id="RHEA-COMP:10747"/>
        <dbReference type="Rhea" id="RHEA-COMP:10748"/>
        <dbReference type="ChEBI" id="CHEBI:83833"/>
        <dbReference type="ChEBI" id="CHEBI:83834"/>
        <dbReference type="EC" id="5.2.1.8"/>
    </reaction>
</comment>
<dbReference type="Bgee" id="ENSOCUG00000013200">
    <property type="expression patterns" value="Expressed in frontal cortex and 16 other cell types or tissues"/>
</dbReference>
<evidence type="ECO:0000256" key="7">
    <source>
        <dbReference type="ARBA" id="ARBA00038106"/>
    </source>
</evidence>
<protein>
    <recommendedName>
        <fullName evidence="3 8">peptidylprolyl isomerase</fullName>
        <ecNumber evidence="3 8">5.2.1.8</ecNumber>
    </recommendedName>
</protein>